<dbReference type="RefSeq" id="XP_002621724.1">
    <property type="nucleotide sequence ID" value="XM_002621678.2"/>
</dbReference>
<accession>A0A179UWZ3</accession>
<keyword evidence="3" id="KW-0235">DNA replication</keyword>
<evidence type="ECO:0000259" key="7">
    <source>
        <dbReference type="Pfam" id="PF05460"/>
    </source>
</evidence>
<evidence type="ECO:0000256" key="6">
    <source>
        <dbReference type="SAM" id="MobiDB-lite"/>
    </source>
</evidence>
<dbReference type="Pfam" id="PF05460">
    <property type="entry name" value="ORC6"/>
    <property type="match status" value="1"/>
</dbReference>
<gene>
    <name evidence="8" type="ORF">BDBG_07942</name>
</gene>
<dbReference type="GO" id="GO:0005664">
    <property type="term" value="C:nuclear origin of replication recognition complex"/>
    <property type="evidence" value="ECO:0007669"/>
    <property type="project" value="InterPro"/>
</dbReference>
<dbReference type="GO" id="GO:0003677">
    <property type="term" value="F:DNA binding"/>
    <property type="evidence" value="ECO:0007669"/>
    <property type="project" value="UniProtKB-KW"/>
</dbReference>
<keyword evidence="9" id="KW-1185">Reference proteome</keyword>
<dbReference type="GO" id="GO:0006260">
    <property type="term" value="P:DNA replication"/>
    <property type="evidence" value="ECO:0007669"/>
    <property type="project" value="UniProtKB-KW"/>
</dbReference>
<dbReference type="AlphaFoldDB" id="A0A179UWZ3"/>
<dbReference type="STRING" id="559298.A0A179UWZ3"/>
<feature type="compositionally biased region" description="Acidic residues" evidence="6">
    <location>
        <begin position="393"/>
        <end position="408"/>
    </location>
</feature>
<protein>
    <recommendedName>
        <fullName evidence="7">ORC6 first cyclin-like domain-containing protein</fullName>
    </recommendedName>
</protein>
<keyword evidence="4" id="KW-0238">DNA-binding</keyword>
<dbReference type="KEGG" id="bgh:BDBG_07942"/>
<evidence type="ECO:0000256" key="3">
    <source>
        <dbReference type="ARBA" id="ARBA00022705"/>
    </source>
</evidence>
<dbReference type="InterPro" id="IPR008721">
    <property type="entry name" value="ORC6_cyclin_first"/>
</dbReference>
<comment type="similarity">
    <text evidence="2">Belongs to the ORC6 family.</text>
</comment>
<keyword evidence="5" id="KW-0539">Nucleus</keyword>
<evidence type="ECO:0000256" key="1">
    <source>
        <dbReference type="ARBA" id="ARBA00004123"/>
    </source>
</evidence>
<feature type="region of interest" description="Disordered" evidence="6">
    <location>
        <begin position="393"/>
        <end position="443"/>
    </location>
</feature>
<feature type="compositionally biased region" description="Polar residues" evidence="6">
    <location>
        <begin position="159"/>
        <end position="171"/>
    </location>
</feature>
<dbReference type="Proteomes" id="UP000002038">
    <property type="component" value="Unassembled WGS sequence"/>
</dbReference>
<dbReference type="EMBL" id="GG657468">
    <property type="protein sequence ID" value="OAT12616.1"/>
    <property type="molecule type" value="Genomic_DNA"/>
</dbReference>
<dbReference type="OrthoDB" id="5367324at2759"/>
<sequence>MSNKSLEQALTSLLPTHAEALPPELVKHASSLLAQSRTYGSSLKPEEEIARSYVCAEIACKRLRKPLKLPPLLGRPPCPPRVYKKIYTYLEQALLKSSTTGSSRGDFRTAAASPNTSAPNTPRKPTGASMSLRTPSKNNSPAISTTANGSPLKRPLPTTPSRKVTNNSRSKVSLHGRGTNGISSKSAMKDAPSWTMPLIRRVCKALATPTATSTPLSRPAVSTSLPPHIFAGLSSILSYISEMAKPGDRKHTQFLSPLITAGTKTTTKGHGPEAQDEKTYIDRITTLIVAVYFVVLARRRRPVAAKSSSASSPSSSTSPPAESLDVDTYVEMATAALASVGLEGQTYVKDVDVWLSIIMTQKWTVGTEWFDNIPGPAKRVSDDVNGDLEAELAEGAGDQDDDDDDDDIVSPQKRRVIRRENQRRSENGGATAKGGLQPGLGTMMQDRLNWLSEDKKEEYLEWKEGVMEKIRAIENGMISA</sequence>
<name>A0A179UWZ3_BLAGS</name>
<comment type="subcellular location">
    <subcellularLocation>
        <location evidence="1">Nucleus</location>
    </subcellularLocation>
</comment>
<feature type="region of interest" description="Disordered" evidence="6">
    <location>
        <begin position="98"/>
        <end position="190"/>
    </location>
</feature>
<organism evidence="8 9">
    <name type="scientific">Blastomyces gilchristii (strain SLH14081)</name>
    <name type="common">Blastomyces dermatitidis</name>
    <dbReference type="NCBI Taxonomy" id="559298"/>
    <lineage>
        <taxon>Eukaryota</taxon>
        <taxon>Fungi</taxon>
        <taxon>Dikarya</taxon>
        <taxon>Ascomycota</taxon>
        <taxon>Pezizomycotina</taxon>
        <taxon>Eurotiomycetes</taxon>
        <taxon>Eurotiomycetidae</taxon>
        <taxon>Onygenales</taxon>
        <taxon>Ajellomycetaceae</taxon>
        <taxon>Blastomyces</taxon>
    </lineage>
</organism>
<reference evidence="9" key="1">
    <citation type="journal article" date="2015" name="PLoS Genet.">
        <title>The dynamic genome and transcriptome of the human fungal pathogen Blastomyces and close relative Emmonsia.</title>
        <authorList>
            <person name="Munoz J.F."/>
            <person name="Gauthier G.M."/>
            <person name="Desjardins C.A."/>
            <person name="Gallo J.E."/>
            <person name="Holder J."/>
            <person name="Sullivan T.D."/>
            <person name="Marty A.J."/>
            <person name="Carmen J.C."/>
            <person name="Chen Z."/>
            <person name="Ding L."/>
            <person name="Gujja S."/>
            <person name="Magrini V."/>
            <person name="Misas E."/>
            <person name="Mitreva M."/>
            <person name="Priest M."/>
            <person name="Saif S."/>
            <person name="Whiston E.A."/>
            <person name="Young S."/>
            <person name="Zeng Q."/>
            <person name="Goldman W.E."/>
            <person name="Mardis E.R."/>
            <person name="Taylor J.W."/>
            <person name="McEwen J.G."/>
            <person name="Clay O.K."/>
            <person name="Klein B.S."/>
            <person name="Cuomo C.A."/>
        </authorList>
    </citation>
    <scope>NUCLEOTIDE SEQUENCE [LARGE SCALE GENOMIC DNA]</scope>
    <source>
        <strain evidence="9">SLH14081</strain>
    </source>
</reference>
<evidence type="ECO:0000256" key="5">
    <source>
        <dbReference type="ARBA" id="ARBA00023242"/>
    </source>
</evidence>
<feature type="region of interest" description="Disordered" evidence="6">
    <location>
        <begin position="304"/>
        <end position="323"/>
    </location>
</feature>
<evidence type="ECO:0000256" key="4">
    <source>
        <dbReference type="ARBA" id="ARBA00023125"/>
    </source>
</evidence>
<dbReference type="GeneID" id="8508728"/>
<feature type="compositionally biased region" description="Polar residues" evidence="6">
    <location>
        <begin position="128"/>
        <end position="149"/>
    </location>
</feature>
<feature type="domain" description="ORC6 first cyclin-like" evidence="7">
    <location>
        <begin position="10"/>
        <end position="97"/>
    </location>
</feature>
<evidence type="ECO:0000313" key="8">
    <source>
        <dbReference type="EMBL" id="OAT12616.1"/>
    </source>
</evidence>
<dbReference type="VEuPathDB" id="FungiDB:BDBG_07942"/>
<evidence type="ECO:0000256" key="2">
    <source>
        <dbReference type="ARBA" id="ARBA00010840"/>
    </source>
</evidence>
<evidence type="ECO:0000313" key="9">
    <source>
        <dbReference type="Proteomes" id="UP000002038"/>
    </source>
</evidence>
<proteinExistence type="inferred from homology"/>